<dbReference type="RefSeq" id="XP_033421029.1">
    <property type="nucleotide sequence ID" value="XM_033576365.1"/>
</dbReference>
<dbReference type="SUPFAM" id="SSF56112">
    <property type="entry name" value="Protein kinase-like (PK-like)"/>
    <property type="match status" value="1"/>
</dbReference>
<sequence>MVHLMFMGYAGRNFASRHNLDRDRLIQQAEKSLQAIHDLLVLQGDPIPNNMVEENGRVMFIDFERAALQTRRIPLGEISPNQKRKREACSEKSPNMHVNCFEREKRHLRHGL</sequence>
<dbReference type="GeneID" id="54334504"/>
<organism evidence="1 2">
    <name type="scientific">Aspergillus tanneri</name>
    <dbReference type="NCBI Taxonomy" id="1220188"/>
    <lineage>
        <taxon>Eukaryota</taxon>
        <taxon>Fungi</taxon>
        <taxon>Dikarya</taxon>
        <taxon>Ascomycota</taxon>
        <taxon>Pezizomycotina</taxon>
        <taxon>Eurotiomycetes</taxon>
        <taxon>Eurotiomycetidae</taxon>
        <taxon>Eurotiales</taxon>
        <taxon>Aspergillaceae</taxon>
        <taxon>Aspergillus</taxon>
        <taxon>Aspergillus subgen. Circumdati</taxon>
    </lineage>
</organism>
<evidence type="ECO:0008006" key="3">
    <source>
        <dbReference type="Google" id="ProtNLM"/>
    </source>
</evidence>
<reference evidence="1 2" key="1">
    <citation type="submission" date="2019-08" db="EMBL/GenBank/DDBJ databases">
        <title>The genome sequence of a newly discovered highly antifungal drug resistant Aspergillus species, Aspergillus tanneri NIH 1004.</title>
        <authorList>
            <person name="Mounaud S."/>
            <person name="Singh I."/>
            <person name="Joardar V."/>
            <person name="Pakala S."/>
            <person name="Pakala S."/>
            <person name="Venepally P."/>
            <person name="Chung J.K."/>
            <person name="Losada L."/>
            <person name="Nierman W.C."/>
        </authorList>
    </citation>
    <scope>NUCLEOTIDE SEQUENCE [LARGE SCALE GENOMIC DNA]</scope>
    <source>
        <strain evidence="1 2">NIH1004</strain>
    </source>
</reference>
<protein>
    <recommendedName>
        <fullName evidence="3">Protein kinase domain-containing protein</fullName>
    </recommendedName>
</protein>
<dbReference type="Proteomes" id="UP000324241">
    <property type="component" value="Unassembled WGS sequence"/>
</dbReference>
<dbReference type="InterPro" id="IPR011009">
    <property type="entry name" value="Kinase-like_dom_sf"/>
</dbReference>
<dbReference type="VEuPathDB" id="FungiDB:EYZ11_012047"/>
<dbReference type="AlphaFoldDB" id="A0A5M9MFB1"/>
<evidence type="ECO:0000313" key="2">
    <source>
        <dbReference type="Proteomes" id="UP000324241"/>
    </source>
</evidence>
<name>A0A5M9MFB1_9EURO</name>
<comment type="caution">
    <text evidence="1">The sequence shown here is derived from an EMBL/GenBank/DDBJ whole genome shotgun (WGS) entry which is preliminary data.</text>
</comment>
<dbReference type="EMBL" id="QUQM01000009">
    <property type="protein sequence ID" value="KAA8641667.1"/>
    <property type="molecule type" value="Genomic_DNA"/>
</dbReference>
<proteinExistence type="predicted"/>
<evidence type="ECO:0000313" key="1">
    <source>
        <dbReference type="EMBL" id="KAA8641667.1"/>
    </source>
</evidence>
<dbReference type="OrthoDB" id="2156052at2759"/>
<gene>
    <name evidence="1" type="ORF">ATNIH1004_011803</name>
</gene>
<accession>A0A5M9MFB1</accession>